<dbReference type="SUPFAM" id="SSF103473">
    <property type="entry name" value="MFS general substrate transporter"/>
    <property type="match status" value="1"/>
</dbReference>
<sequence>MDGDSKKTVIAVAVVIWIIGYTFIGWSPDWPFEILFNFLHDIGIGYGTASGYPWS</sequence>
<dbReference type="AlphaFoldDB" id="C7N3K5"/>
<keyword evidence="1" id="KW-1133">Transmembrane helix</keyword>
<proteinExistence type="predicted"/>
<dbReference type="EMBL" id="CP001684">
    <property type="protein sequence ID" value="ACV23728.1"/>
    <property type="molecule type" value="Genomic_DNA"/>
</dbReference>
<dbReference type="KEGG" id="shi:Shel_27300"/>
<dbReference type="InterPro" id="IPR036259">
    <property type="entry name" value="MFS_trans_sf"/>
</dbReference>
<keyword evidence="1" id="KW-0812">Transmembrane</keyword>
<reference evidence="2 3" key="1">
    <citation type="journal article" date="2009" name="Stand. Genomic Sci.">
        <title>Complete genome sequence of Slackia heliotrinireducens type strain (RHS 1).</title>
        <authorList>
            <person name="Pukall R."/>
            <person name="Lapidus A."/>
            <person name="Nolan M."/>
            <person name="Copeland A."/>
            <person name="Glavina Del Rio T."/>
            <person name="Lucas S."/>
            <person name="Chen F."/>
            <person name="Tice H."/>
            <person name="Cheng J.F."/>
            <person name="Chertkov O."/>
            <person name="Bruce D."/>
            <person name="Goodwin L."/>
            <person name="Kuske C."/>
            <person name="Brettin T."/>
            <person name="Detter J.C."/>
            <person name="Han C."/>
            <person name="Pitluck S."/>
            <person name="Pati A."/>
            <person name="Mavrommatis K."/>
            <person name="Ivanova N."/>
            <person name="Ovchinnikova G."/>
            <person name="Chen A."/>
            <person name="Palaniappan K."/>
            <person name="Schneider S."/>
            <person name="Rohde M."/>
            <person name="Chain P."/>
            <person name="D'haeseleer P."/>
            <person name="Goker M."/>
            <person name="Bristow J."/>
            <person name="Eisen J.A."/>
            <person name="Markowitz V."/>
            <person name="Kyrpides N.C."/>
            <person name="Klenk H.P."/>
            <person name="Hugenholtz P."/>
        </authorList>
    </citation>
    <scope>NUCLEOTIDE SEQUENCE [LARGE SCALE GENOMIC DNA]</scope>
    <source>
        <strain evidence="3">ATCC 29202 / DSM 20476 / NCTC 11029 / RHS 1</strain>
    </source>
</reference>
<gene>
    <name evidence="2" type="ordered locus">Shel_27300</name>
</gene>
<keyword evidence="1" id="KW-0472">Membrane</keyword>
<evidence type="ECO:0000313" key="2">
    <source>
        <dbReference type="EMBL" id="ACV23728.1"/>
    </source>
</evidence>
<evidence type="ECO:0000313" key="3">
    <source>
        <dbReference type="Proteomes" id="UP000002026"/>
    </source>
</evidence>
<organism evidence="2 3">
    <name type="scientific">Slackia heliotrinireducens (strain ATCC 29202 / DSM 20476 / NCTC 11029 / RHS 1)</name>
    <name type="common">Peptococcus heliotrinreducens</name>
    <dbReference type="NCBI Taxonomy" id="471855"/>
    <lineage>
        <taxon>Bacteria</taxon>
        <taxon>Bacillati</taxon>
        <taxon>Actinomycetota</taxon>
        <taxon>Coriobacteriia</taxon>
        <taxon>Eggerthellales</taxon>
        <taxon>Eggerthellaceae</taxon>
        <taxon>Slackia</taxon>
    </lineage>
</organism>
<dbReference type="Proteomes" id="UP000002026">
    <property type="component" value="Chromosome"/>
</dbReference>
<accession>C7N3K5</accession>
<keyword evidence="3" id="KW-1185">Reference proteome</keyword>
<dbReference type="RefSeq" id="WP_012799824.1">
    <property type="nucleotide sequence ID" value="NC_013165.1"/>
</dbReference>
<dbReference type="HOGENOM" id="CLU_3030026_0_0_11"/>
<protein>
    <submittedName>
        <fullName evidence="2">Uncharacterized protein</fullName>
    </submittedName>
</protein>
<evidence type="ECO:0000256" key="1">
    <source>
        <dbReference type="SAM" id="Phobius"/>
    </source>
</evidence>
<name>C7N3K5_SLAHD</name>
<feature type="transmembrane region" description="Helical" evidence="1">
    <location>
        <begin position="9"/>
        <end position="27"/>
    </location>
</feature>